<dbReference type="Proteomes" id="UP000003039">
    <property type="component" value="Unassembled WGS sequence"/>
</dbReference>
<name>B7X0T5_COMTK</name>
<protein>
    <submittedName>
        <fullName evidence="2">Uncharacterized protein</fullName>
    </submittedName>
</protein>
<evidence type="ECO:0000313" key="2">
    <source>
        <dbReference type="EMBL" id="EED68266.1"/>
    </source>
</evidence>
<organism evidence="2 3">
    <name type="scientific">Comamonas testosteroni (strain DSM 14576 / KF-1)</name>
    <name type="common">Pseudomonas testosteroni</name>
    <dbReference type="NCBI Taxonomy" id="399795"/>
    <lineage>
        <taxon>Bacteria</taxon>
        <taxon>Pseudomonadati</taxon>
        <taxon>Pseudomonadota</taxon>
        <taxon>Betaproteobacteria</taxon>
        <taxon>Burkholderiales</taxon>
        <taxon>Comamonadaceae</taxon>
        <taxon>Comamonas</taxon>
    </lineage>
</organism>
<feature type="compositionally biased region" description="Polar residues" evidence="1">
    <location>
        <begin position="25"/>
        <end position="36"/>
    </location>
</feature>
<reference evidence="2 3" key="1">
    <citation type="journal article" date="2004" name="Appl. Environ. Microbiol.">
        <title>Mineralization of individual congeners of linear alkylbenzenesulfonate by defined pairs of heterotrophic bacteria.</title>
        <authorList>
            <person name="Schleheck D."/>
            <person name="Knepper T.P."/>
            <person name="Fischer K."/>
            <person name="Cook A.M."/>
        </authorList>
    </citation>
    <scope>NUCLEOTIDE SEQUENCE [LARGE SCALE GENOMIC DNA]</scope>
    <source>
        <strain evidence="3">DSM 14576 / KF-1</strain>
    </source>
</reference>
<sequence length="49" mass="4986">MLAVVCVDLISNEATDSCATNCSKAAASGQYSTSDGTDSRTDRGIPISC</sequence>
<feature type="region of interest" description="Disordered" evidence="1">
    <location>
        <begin position="25"/>
        <end position="49"/>
    </location>
</feature>
<evidence type="ECO:0000313" key="3">
    <source>
        <dbReference type="Proteomes" id="UP000003039"/>
    </source>
</evidence>
<dbReference type="AlphaFoldDB" id="B7X0T5"/>
<proteinExistence type="predicted"/>
<evidence type="ECO:0000256" key="1">
    <source>
        <dbReference type="SAM" id="MobiDB-lite"/>
    </source>
</evidence>
<accession>B7X0T5</accession>
<dbReference type="EMBL" id="AAUJ02000001">
    <property type="protein sequence ID" value="EED68266.1"/>
    <property type="molecule type" value="Genomic_DNA"/>
</dbReference>
<comment type="caution">
    <text evidence="2">The sequence shown here is derived from an EMBL/GenBank/DDBJ whole genome shotgun (WGS) entry which is preliminary data.</text>
</comment>
<gene>
    <name evidence="2" type="ORF">CtesDRAFT_PD3213</name>
</gene>